<evidence type="ECO:0000313" key="1">
    <source>
        <dbReference type="EMBL" id="QIS15648.1"/>
    </source>
</evidence>
<reference evidence="1 2" key="1">
    <citation type="journal article" date="2019" name="ACS Chem. Biol.">
        <title>Identification and Mobilization of a Cryptic Antibiotic Biosynthesis Gene Locus from a Human-Pathogenic Nocardia Isolate.</title>
        <authorList>
            <person name="Herisse M."/>
            <person name="Ishida K."/>
            <person name="Porter J.L."/>
            <person name="Howden B."/>
            <person name="Hertweck C."/>
            <person name="Stinear T.P."/>
            <person name="Pidot S.J."/>
        </authorList>
    </citation>
    <scope>NUCLEOTIDE SEQUENCE [LARGE SCALE GENOMIC DNA]</scope>
    <source>
        <strain evidence="1 2">AUSMDU00012717</strain>
    </source>
</reference>
<organism evidence="1 2">
    <name type="scientific">Nocardia arthritidis</name>
    <dbReference type="NCBI Taxonomy" id="228602"/>
    <lineage>
        <taxon>Bacteria</taxon>
        <taxon>Bacillati</taxon>
        <taxon>Actinomycetota</taxon>
        <taxon>Actinomycetes</taxon>
        <taxon>Mycobacteriales</taxon>
        <taxon>Nocardiaceae</taxon>
        <taxon>Nocardia</taxon>
    </lineage>
</organism>
<protein>
    <recommendedName>
        <fullName evidence="3">Lipoprotein</fullName>
    </recommendedName>
</protein>
<evidence type="ECO:0008006" key="3">
    <source>
        <dbReference type="Google" id="ProtNLM"/>
    </source>
</evidence>
<dbReference type="EMBL" id="CP046172">
    <property type="protein sequence ID" value="QIS15648.1"/>
    <property type="molecule type" value="Genomic_DNA"/>
</dbReference>
<dbReference type="RefSeq" id="WP_167477859.1">
    <property type="nucleotide sequence ID" value="NZ_CP046172.1"/>
</dbReference>
<dbReference type="Proteomes" id="UP000503540">
    <property type="component" value="Chromosome"/>
</dbReference>
<evidence type="ECO:0000313" key="2">
    <source>
        <dbReference type="Proteomes" id="UP000503540"/>
    </source>
</evidence>
<accession>A0A6G9YR22</accession>
<name>A0A6G9YR22_9NOCA</name>
<dbReference type="AlphaFoldDB" id="A0A6G9YR22"/>
<sequence length="179" mass="18340">MRGLERAGLAAAAAATAAGILLIGACGKQVAGNAQVNQSDLAAYTSEVTASSIAASSSKAAAAETAAVTACSTYRDAHEASVASFNAYIDASNNHAPDEKDKAAAAVGSLRDTANKIDQKITKEVPDDVATALKNYRDDANNLAGTLERNPDTDTLNGVIDKFNATKDRATTVCRAHGR</sequence>
<dbReference type="KEGG" id="nah:F5544_39135"/>
<gene>
    <name evidence="1" type="ORF">F5544_39135</name>
</gene>
<keyword evidence="2" id="KW-1185">Reference proteome</keyword>
<dbReference type="PROSITE" id="PS51257">
    <property type="entry name" value="PROKAR_LIPOPROTEIN"/>
    <property type="match status" value="1"/>
</dbReference>
<proteinExistence type="predicted"/>